<dbReference type="PANTHER" id="PTHR39563:SF1">
    <property type="entry name" value="XANTHINE-GUANINE PHOSPHORIBOSYLTRANSFERASE"/>
    <property type="match status" value="1"/>
</dbReference>
<feature type="binding site" evidence="8">
    <location>
        <position position="104"/>
    </location>
    <ligand>
        <name>xanthine</name>
        <dbReference type="ChEBI" id="CHEBI:17712"/>
    </ligand>
</feature>
<evidence type="ECO:0000256" key="6">
    <source>
        <dbReference type="ARBA" id="ARBA00022842"/>
    </source>
</evidence>
<dbReference type="Proteomes" id="UP001239909">
    <property type="component" value="Unassembled WGS sequence"/>
</dbReference>
<dbReference type="CDD" id="cd06223">
    <property type="entry name" value="PRTases_typeI"/>
    <property type="match status" value="1"/>
</dbReference>
<comment type="catalytic activity">
    <reaction evidence="8">
        <text>XMP + diphosphate = xanthine + 5-phospho-alpha-D-ribose 1-diphosphate</text>
        <dbReference type="Rhea" id="RHEA:10800"/>
        <dbReference type="ChEBI" id="CHEBI:17712"/>
        <dbReference type="ChEBI" id="CHEBI:33019"/>
        <dbReference type="ChEBI" id="CHEBI:57464"/>
        <dbReference type="ChEBI" id="CHEBI:58017"/>
        <dbReference type="EC" id="2.4.2.22"/>
    </reaction>
</comment>
<evidence type="ECO:0000256" key="7">
    <source>
        <dbReference type="ARBA" id="ARBA00023136"/>
    </source>
</evidence>
<protein>
    <recommendedName>
        <fullName evidence="8">Xanthine-guanine phosphoribosyltransferase</fullName>
        <shortName evidence="8">XGPRT</shortName>
        <ecNumber evidence="8">2.4.2.22</ecNumber>
    </recommendedName>
    <alternativeName>
        <fullName evidence="8">Xanthine phosphoribosyltransferase</fullName>
    </alternativeName>
</protein>
<keyword evidence="11" id="KW-1185">Reference proteome</keyword>
<dbReference type="Pfam" id="PF00156">
    <property type="entry name" value="Pribosyltran"/>
    <property type="match status" value="1"/>
</dbReference>
<comment type="subcellular location">
    <subcellularLocation>
        <location evidence="8">Cell membrane</location>
        <topology evidence="8">Peripheral membrane protein</topology>
    </subcellularLocation>
</comment>
<dbReference type="EC" id="2.4.2.22" evidence="8"/>
<evidence type="ECO:0000256" key="8">
    <source>
        <dbReference type="HAMAP-Rule" id="MF_01903"/>
    </source>
</evidence>
<evidence type="ECO:0000256" key="3">
    <source>
        <dbReference type="ARBA" id="ARBA00022679"/>
    </source>
</evidence>
<evidence type="ECO:0000256" key="4">
    <source>
        <dbReference type="ARBA" id="ARBA00022723"/>
    </source>
</evidence>
<feature type="binding site" evidence="8">
    <location>
        <begin position="45"/>
        <end position="46"/>
    </location>
    <ligand>
        <name>5-phospho-alpha-D-ribose 1-diphosphate</name>
        <dbReference type="ChEBI" id="CHEBI:58017"/>
    </ligand>
</feature>
<evidence type="ECO:0000256" key="2">
    <source>
        <dbReference type="ARBA" id="ARBA00022676"/>
    </source>
</evidence>
<comment type="similarity">
    <text evidence="8">Belongs to the purine/pyrimidine phosphoribosyltransferase family. XGPT subfamily.</text>
</comment>
<sequence>MSDRLHYEAGFHVSWERFHRDARSLAARLHGPGQPEWKAVVAITRGGMVPGCIIARELGLRVVETISVASYAHKDQGALQLLKAPDAALMGDGSGILVVDDLVDTGRTLAFIRERYPKAHLAVVYAKPQGAALADTYIAEVAQDSWIYLPWDMGLVYVDPLTRKGNSE</sequence>
<comment type="cofactor">
    <cofactor evidence="8">
        <name>Mg(2+)</name>
        <dbReference type="ChEBI" id="CHEBI:18420"/>
    </cofactor>
</comment>
<dbReference type="RefSeq" id="WP_285671093.1">
    <property type="nucleotide sequence ID" value="NZ_BSYI01000009.1"/>
</dbReference>
<dbReference type="EMBL" id="BSYI01000009">
    <property type="protein sequence ID" value="GMG82318.1"/>
    <property type="molecule type" value="Genomic_DNA"/>
</dbReference>
<dbReference type="GO" id="GO:0016757">
    <property type="term" value="F:glycosyltransferase activity"/>
    <property type="evidence" value="ECO:0007669"/>
    <property type="project" value="UniProtKB-KW"/>
</dbReference>
<reference evidence="10 11" key="1">
    <citation type="submission" date="2023-04" db="EMBL/GenBank/DDBJ databases">
        <title>Marinoamorphus aggregata gen. nov., sp. Nov., isolate from tissue of brittle star Ophioplocus japonicus.</title>
        <authorList>
            <person name="Kawano K."/>
            <person name="Sawayama S."/>
            <person name="Nakagawa S."/>
        </authorList>
    </citation>
    <scope>NUCLEOTIDE SEQUENCE [LARGE SCALE GENOMIC DNA]</scope>
    <source>
        <strain evidence="10 11">NKW23</strain>
    </source>
</reference>
<feature type="binding site" evidence="8">
    <location>
        <begin position="146"/>
        <end position="147"/>
    </location>
    <ligand>
        <name>GMP</name>
        <dbReference type="ChEBI" id="CHEBI:58115"/>
    </ligand>
</feature>
<comment type="pathway">
    <text evidence="8">Purine metabolism; GMP biosynthesis via salvage pathway; GMP from guanine: step 1/1.</text>
</comment>
<feature type="binding site" evidence="8">
    <location>
        <position position="104"/>
    </location>
    <ligand>
        <name>guanine</name>
        <dbReference type="ChEBI" id="CHEBI:16235"/>
    </ligand>
</feature>
<evidence type="ECO:0000259" key="9">
    <source>
        <dbReference type="Pfam" id="PF00156"/>
    </source>
</evidence>
<evidence type="ECO:0000256" key="1">
    <source>
        <dbReference type="ARBA" id="ARBA00022475"/>
    </source>
</evidence>
<name>A0ABQ6LM49_9RHOB</name>
<dbReference type="NCBIfam" id="NF006613">
    <property type="entry name" value="PRK09177.1"/>
    <property type="match status" value="1"/>
</dbReference>
<comment type="catalytic activity">
    <reaction evidence="8">
        <text>IMP + diphosphate = hypoxanthine + 5-phospho-alpha-D-ribose 1-diphosphate</text>
        <dbReference type="Rhea" id="RHEA:17973"/>
        <dbReference type="ChEBI" id="CHEBI:17368"/>
        <dbReference type="ChEBI" id="CHEBI:33019"/>
        <dbReference type="ChEBI" id="CHEBI:58017"/>
        <dbReference type="ChEBI" id="CHEBI:58053"/>
    </reaction>
</comment>
<gene>
    <name evidence="8 10" type="primary">gpt</name>
    <name evidence="10" type="ORF">LNKW23_15310</name>
</gene>
<feature type="binding site" evidence="8">
    <location>
        <begin position="100"/>
        <end position="108"/>
    </location>
    <ligand>
        <name>5-phospho-alpha-D-ribose 1-diphosphate</name>
        <dbReference type="ChEBI" id="CHEBI:58017"/>
    </ligand>
</feature>
<accession>A0ABQ6LM49</accession>
<keyword evidence="2 8" id="KW-0328">Glycosyltransferase</keyword>
<comment type="subunit">
    <text evidence="8">Homotetramer.</text>
</comment>
<feature type="binding site" evidence="8">
    <location>
        <position position="147"/>
    </location>
    <ligand>
        <name>xanthine</name>
        <dbReference type="ChEBI" id="CHEBI:17712"/>
    </ligand>
</feature>
<dbReference type="PANTHER" id="PTHR39563">
    <property type="entry name" value="XANTHINE PHOSPHORIBOSYLTRANSFERASE"/>
    <property type="match status" value="1"/>
</dbReference>
<dbReference type="HAMAP" id="MF_01903">
    <property type="entry name" value="XGPRT"/>
    <property type="match status" value="1"/>
</dbReference>
<dbReference type="InterPro" id="IPR000836">
    <property type="entry name" value="PRTase_dom"/>
</dbReference>
<comment type="function">
    <text evidence="8">Purine salvage pathway enzyme that catalyzes the transfer of the ribosyl-5-phosphate group from 5-phospho-alpha-D-ribose 1-diphosphate (PRPP) to the N9 position of the 6-oxopurines guanine and xanthine to form the corresponding ribonucleotides GMP (guanosine 5'-monophosphate) and XMP (xanthosine 5'-monophosphate), with the release of PPi. To a lesser extent, also acts on hypoxanthine.</text>
</comment>
<keyword evidence="5 8" id="KW-0660">Purine salvage</keyword>
<keyword evidence="3 8" id="KW-0808">Transferase</keyword>
<keyword evidence="6 8" id="KW-0460">Magnesium</keyword>
<keyword evidence="4 8" id="KW-0479">Metal-binding</keyword>
<feature type="domain" description="Phosphoribosyltransferase" evidence="9">
    <location>
        <begin position="15"/>
        <end position="156"/>
    </location>
</feature>
<evidence type="ECO:0000313" key="11">
    <source>
        <dbReference type="Proteomes" id="UP001239909"/>
    </source>
</evidence>
<keyword evidence="7 8" id="KW-0472">Membrane</keyword>
<keyword evidence="1 8" id="KW-1003">Cell membrane</keyword>
<evidence type="ECO:0000256" key="5">
    <source>
        <dbReference type="ARBA" id="ARBA00022726"/>
    </source>
</evidence>
<feature type="binding site" evidence="8">
    <location>
        <position position="101"/>
    </location>
    <ligand>
        <name>Mg(2+)</name>
        <dbReference type="ChEBI" id="CHEBI:18420"/>
    </ligand>
</feature>
<dbReference type="SUPFAM" id="SSF53271">
    <property type="entry name" value="PRTase-like"/>
    <property type="match status" value="1"/>
</dbReference>
<feature type="binding site" evidence="8">
    <location>
        <position position="147"/>
    </location>
    <ligand>
        <name>guanine</name>
        <dbReference type="ChEBI" id="CHEBI:16235"/>
    </ligand>
</feature>
<comment type="pathway">
    <text evidence="8">Purine metabolism; XMP biosynthesis via salvage pathway; XMP from xanthine: step 1/1.</text>
</comment>
<feature type="binding site" evidence="8">
    <location>
        <begin position="104"/>
        <end position="108"/>
    </location>
    <ligand>
        <name>GMP</name>
        <dbReference type="ChEBI" id="CHEBI:58115"/>
    </ligand>
</feature>
<evidence type="ECO:0000313" key="10">
    <source>
        <dbReference type="EMBL" id="GMG82318.1"/>
    </source>
</evidence>
<dbReference type="Gene3D" id="3.40.50.2020">
    <property type="match status" value="1"/>
</dbReference>
<comment type="caution">
    <text evidence="10">The sequence shown here is derived from an EMBL/GenBank/DDBJ whole genome shotgun (WGS) entry which is preliminary data.</text>
</comment>
<organism evidence="10 11">
    <name type="scientific">Paralimibaculum aggregatum</name>
    <dbReference type="NCBI Taxonomy" id="3036245"/>
    <lineage>
        <taxon>Bacteria</taxon>
        <taxon>Pseudomonadati</taxon>
        <taxon>Pseudomonadota</taxon>
        <taxon>Alphaproteobacteria</taxon>
        <taxon>Rhodobacterales</taxon>
        <taxon>Paracoccaceae</taxon>
        <taxon>Paralimibaculum</taxon>
    </lineage>
</organism>
<dbReference type="InterPro" id="IPR023747">
    <property type="entry name" value="Xanthine_Guanine_PRibTrfase"/>
</dbReference>
<comment type="caution">
    <text evidence="8">Lacks conserved residue(s) required for the propagation of feature annotation.</text>
</comment>
<comment type="catalytic activity">
    <reaction evidence="8">
        <text>GMP + diphosphate = guanine + 5-phospho-alpha-D-ribose 1-diphosphate</text>
        <dbReference type="Rhea" id="RHEA:25424"/>
        <dbReference type="ChEBI" id="CHEBI:16235"/>
        <dbReference type="ChEBI" id="CHEBI:33019"/>
        <dbReference type="ChEBI" id="CHEBI:58017"/>
        <dbReference type="ChEBI" id="CHEBI:58115"/>
    </reaction>
</comment>
<dbReference type="InterPro" id="IPR029057">
    <property type="entry name" value="PRTase-like"/>
</dbReference>
<proteinExistence type="inferred from homology"/>